<evidence type="ECO:0000256" key="1">
    <source>
        <dbReference type="SAM" id="MobiDB-lite"/>
    </source>
</evidence>
<feature type="compositionally biased region" description="Polar residues" evidence="1">
    <location>
        <begin position="24"/>
        <end position="35"/>
    </location>
</feature>
<accession>D8KAJ4</accession>
<dbReference type="HOGENOM" id="CLU_3366094_0_0_6"/>
<evidence type="ECO:0000313" key="3">
    <source>
        <dbReference type="Proteomes" id="UP000000393"/>
    </source>
</evidence>
<dbReference type="KEGG" id="nwa:Nwat_2644"/>
<organism evidence="2 3">
    <name type="scientific">Nitrosococcus watsoni (strain C-113)</name>
    <dbReference type="NCBI Taxonomy" id="105559"/>
    <lineage>
        <taxon>Bacteria</taxon>
        <taxon>Pseudomonadati</taxon>
        <taxon>Pseudomonadota</taxon>
        <taxon>Gammaproteobacteria</taxon>
        <taxon>Chromatiales</taxon>
        <taxon>Chromatiaceae</taxon>
        <taxon>Nitrosococcus</taxon>
    </lineage>
</organism>
<evidence type="ECO:0000313" key="2">
    <source>
        <dbReference type="EMBL" id="ADJ29421.1"/>
    </source>
</evidence>
<feature type="region of interest" description="Disordered" evidence="1">
    <location>
        <begin position="13"/>
        <end position="35"/>
    </location>
</feature>
<keyword evidence="3" id="KW-1185">Reference proteome</keyword>
<sequence>MTHGDACQVQIVQATDRAAPHEGQQGTSGTYPERK</sequence>
<dbReference type="STRING" id="105559.Nwat_2644"/>
<dbReference type="AlphaFoldDB" id="D8KAJ4"/>
<gene>
    <name evidence="2" type="ordered locus">Nwat_2644</name>
</gene>
<proteinExistence type="predicted"/>
<protein>
    <submittedName>
        <fullName evidence="2">Uncharacterized protein</fullName>
    </submittedName>
</protein>
<reference evidence="2 3" key="1">
    <citation type="submission" date="2010-06" db="EMBL/GenBank/DDBJ databases">
        <title>Complete sequence of chromosome of Nitrosococcus watsoni C-113.</title>
        <authorList>
            <consortium name="US DOE Joint Genome Institute"/>
            <person name="Lucas S."/>
            <person name="Copeland A."/>
            <person name="Lapidus A."/>
            <person name="Cheng J.-F."/>
            <person name="Bruce D."/>
            <person name="Goodwin L."/>
            <person name="Pitluck S."/>
            <person name="Malfatti S.A."/>
            <person name="Chain P.S.G."/>
            <person name="Land M."/>
            <person name="Hauser L."/>
            <person name="Kyrpides N."/>
            <person name="Ivanova N."/>
            <person name="Cambell M.A."/>
            <person name="Heidelberg J.F."/>
            <person name="Klotz M.G."/>
            <person name="Woyke T."/>
        </authorList>
    </citation>
    <scope>NUCLEOTIDE SEQUENCE [LARGE SCALE GENOMIC DNA]</scope>
    <source>
        <strain evidence="2 3">C-113</strain>
    </source>
</reference>
<dbReference type="Proteomes" id="UP000000393">
    <property type="component" value="Chromosome"/>
</dbReference>
<name>D8KAJ4_NITWC</name>
<dbReference type="EMBL" id="CP002086">
    <property type="protein sequence ID" value="ADJ29421.1"/>
    <property type="molecule type" value="Genomic_DNA"/>
</dbReference>